<dbReference type="InterPro" id="IPR020850">
    <property type="entry name" value="GED_dom"/>
</dbReference>
<dbReference type="OrthoDB" id="415706at2759"/>
<reference evidence="2 3" key="1">
    <citation type="submission" date="2017-01" db="EMBL/GenBank/DDBJ databases">
        <title>Draft genome sequence of Diplodia seriata F98.1, a fungal species involved in grapevine trunk diseases.</title>
        <authorList>
            <person name="Robert-Siegwald G."/>
            <person name="Vallet J."/>
            <person name="Abou-Mansour E."/>
            <person name="Xu J."/>
            <person name="Rey P."/>
            <person name="Bertsch C."/>
            <person name="Rego C."/>
            <person name="Larignon P."/>
            <person name="Fontaine F."/>
            <person name="Lebrun M.-H."/>
        </authorList>
    </citation>
    <scope>NUCLEOTIDE SEQUENCE [LARGE SCALE GENOMIC DNA]</scope>
    <source>
        <strain evidence="2 3">F98.1</strain>
    </source>
</reference>
<proteinExistence type="predicted"/>
<dbReference type="AlphaFoldDB" id="A0A1S8BJS4"/>
<dbReference type="STRING" id="420778.A0A1S8BJS4"/>
<sequence length="55" mass="6283">MGPNTPIKLFTPAFVSQLSAEKLQDIAGEEPSTRRRRAQLLKEQEDLEKGRKILF</sequence>
<accession>A0A1S8BJS4</accession>
<gene>
    <name evidence="2" type="ORF">BK809_0007840</name>
</gene>
<evidence type="ECO:0000313" key="3">
    <source>
        <dbReference type="Proteomes" id="UP000190776"/>
    </source>
</evidence>
<dbReference type="Proteomes" id="UP000190776">
    <property type="component" value="Unassembled WGS sequence"/>
</dbReference>
<dbReference type="PROSITE" id="PS51388">
    <property type="entry name" value="GED"/>
    <property type="match status" value="1"/>
</dbReference>
<evidence type="ECO:0000259" key="1">
    <source>
        <dbReference type="PROSITE" id="PS51388"/>
    </source>
</evidence>
<feature type="domain" description="GED" evidence="1">
    <location>
        <begin position="1"/>
        <end position="55"/>
    </location>
</feature>
<evidence type="ECO:0000313" key="2">
    <source>
        <dbReference type="EMBL" id="OMP87751.1"/>
    </source>
</evidence>
<dbReference type="EMBL" id="MSZU01000076">
    <property type="protein sequence ID" value="OMP87751.1"/>
    <property type="molecule type" value="Genomic_DNA"/>
</dbReference>
<comment type="caution">
    <text evidence="2">The sequence shown here is derived from an EMBL/GenBank/DDBJ whole genome shotgun (WGS) entry which is preliminary data.</text>
</comment>
<organism evidence="2 3">
    <name type="scientific">Diplodia seriata</name>
    <dbReference type="NCBI Taxonomy" id="420778"/>
    <lineage>
        <taxon>Eukaryota</taxon>
        <taxon>Fungi</taxon>
        <taxon>Dikarya</taxon>
        <taxon>Ascomycota</taxon>
        <taxon>Pezizomycotina</taxon>
        <taxon>Dothideomycetes</taxon>
        <taxon>Dothideomycetes incertae sedis</taxon>
        <taxon>Botryosphaeriales</taxon>
        <taxon>Botryosphaeriaceae</taxon>
        <taxon>Diplodia</taxon>
    </lineage>
</organism>
<name>A0A1S8BJS4_9PEZI</name>
<protein>
    <recommendedName>
        <fullName evidence="1">GED domain-containing protein</fullName>
    </recommendedName>
</protein>